<dbReference type="PANTHER" id="PTHR11941:SF54">
    <property type="entry name" value="ENOYL-COA HYDRATASE, MITOCHONDRIAL"/>
    <property type="match status" value="1"/>
</dbReference>
<dbReference type="SUPFAM" id="SSF52096">
    <property type="entry name" value="ClpP/crotonase"/>
    <property type="match status" value="1"/>
</dbReference>
<dbReference type="GO" id="GO:0003824">
    <property type="term" value="F:catalytic activity"/>
    <property type="evidence" value="ECO:0007669"/>
    <property type="project" value="InterPro"/>
</dbReference>
<dbReference type="Gene3D" id="3.90.226.10">
    <property type="entry name" value="2-enoyl-CoA Hydratase, Chain A, domain 1"/>
    <property type="match status" value="1"/>
</dbReference>
<comment type="caution">
    <text evidence="3">The sequence shown here is derived from an EMBL/GenBank/DDBJ whole genome shotgun (WGS) entry which is preliminary data.</text>
</comment>
<dbReference type="PROSITE" id="PS00166">
    <property type="entry name" value="ENOYL_COA_HYDRATASE"/>
    <property type="match status" value="1"/>
</dbReference>
<keyword evidence="4" id="KW-1185">Reference proteome</keyword>
<dbReference type="PANTHER" id="PTHR11941">
    <property type="entry name" value="ENOYL-COA HYDRATASE-RELATED"/>
    <property type="match status" value="1"/>
</dbReference>
<proteinExistence type="inferred from homology"/>
<evidence type="ECO:0000256" key="1">
    <source>
        <dbReference type="ARBA" id="ARBA00005254"/>
    </source>
</evidence>
<comment type="similarity">
    <text evidence="1 2">Belongs to the enoyl-CoA hydratase/isomerase family.</text>
</comment>
<evidence type="ECO:0000256" key="2">
    <source>
        <dbReference type="RuleBase" id="RU003707"/>
    </source>
</evidence>
<evidence type="ECO:0000313" key="3">
    <source>
        <dbReference type="EMBL" id="MCP1674922.1"/>
    </source>
</evidence>
<dbReference type="RefSeq" id="WP_253477531.1">
    <property type="nucleotide sequence ID" value="NZ_JALJXV010000004.1"/>
</dbReference>
<dbReference type="InterPro" id="IPR029045">
    <property type="entry name" value="ClpP/crotonase-like_dom_sf"/>
</dbReference>
<sequence>MGEEELLFEREGNRAWITFNRPKVRNAVTFGMYTRLEELCDRLAEDDELRVVILRGAGGEAFVAGTDITQFHDFRTEQDPLDYEQRIDRLLGKLERLPVPTIAMIEGYCVGGGAAIALACDFRYTTPELQFGIPIARTLGNCLSLDNISRMVDLLGPARTKEALMLAKLLDAETAQQVGLVNDVFDAGVIRQEVEAVADRLAGLAPLTLRAIKEAVRRTQLERRAEAEQGRDLILSCYMSEDFREGVTAFTEKRRPQWRGR</sequence>
<dbReference type="EMBL" id="JALJXV010000004">
    <property type="protein sequence ID" value="MCP1674922.1"/>
    <property type="molecule type" value="Genomic_DNA"/>
</dbReference>
<dbReference type="NCBIfam" id="NF004796">
    <property type="entry name" value="PRK06144.1"/>
    <property type="match status" value="1"/>
</dbReference>
<dbReference type="GO" id="GO:0006635">
    <property type="term" value="P:fatty acid beta-oxidation"/>
    <property type="evidence" value="ECO:0007669"/>
    <property type="project" value="TreeGrafter"/>
</dbReference>
<name>A0AAE3G6U2_9GAMM</name>
<dbReference type="Proteomes" id="UP001205843">
    <property type="component" value="Unassembled WGS sequence"/>
</dbReference>
<evidence type="ECO:0000313" key="4">
    <source>
        <dbReference type="Proteomes" id="UP001205843"/>
    </source>
</evidence>
<gene>
    <name evidence="3" type="ORF">J2T57_002060</name>
</gene>
<dbReference type="InterPro" id="IPR018376">
    <property type="entry name" value="Enoyl-CoA_hyd/isom_CS"/>
</dbReference>
<dbReference type="InterPro" id="IPR001753">
    <property type="entry name" value="Enoyl-CoA_hydra/iso"/>
</dbReference>
<organism evidence="3 4">
    <name type="scientific">Natronocella acetinitrilica</name>
    <dbReference type="NCBI Taxonomy" id="414046"/>
    <lineage>
        <taxon>Bacteria</taxon>
        <taxon>Pseudomonadati</taxon>
        <taxon>Pseudomonadota</taxon>
        <taxon>Gammaproteobacteria</taxon>
        <taxon>Chromatiales</taxon>
        <taxon>Ectothiorhodospiraceae</taxon>
        <taxon>Natronocella</taxon>
    </lineage>
</organism>
<accession>A0AAE3G6U2</accession>
<dbReference type="Pfam" id="PF00378">
    <property type="entry name" value="ECH_1"/>
    <property type="match status" value="1"/>
</dbReference>
<dbReference type="CDD" id="cd06558">
    <property type="entry name" value="crotonase-like"/>
    <property type="match status" value="1"/>
</dbReference>
<dbReference type="AlphaFoldDB" id="A0AAE3G6U2"/>
<reference evidence="3" key="1">
    <citation type="submission" date="2022-03" db="EMBL/GenBank/DDBJ databases">
        <title>Genomic Encyclopedia of Type Strains, Phase III (KMG-III): the genomes of soil and plant-associated and newly described type strains.</title>
        <authorList>
            <person name="Whitman W."/>
        </authorList>
    </citation>
    <scope>NUCLEOTIDE SEQUENCE</scope>
    <source>
        <strain evidence="3">ANL 6-2</strain>
    </source>
</reference>
<protein>
    <submittedName>
        <fullName evidence="3">Enoyl-CoA hydratase/carnithine racemase</fullName>
    </submittedName>
</protein>